<sequence>MTDRRDGSESQPVLPWHSLSPRAAEEALQARPGGLTSDEAAARLAEFGPNRLAQARRRGVLMRFLHQFHNILLYVMMGAAVVTAVLGHWIDTCVLFAAVVINAVIGFVQEGKAESALDAIRAMLSPRAVVVRDGLRQEIDAADLVPGDQVILVSGDRVPADLRLVEVKELRLDEAALTGESLPVEKQLAPVAEDAPLGDRYGMAYSGTVVVFGQARGLVVATGMQTELGRINQLLAGIDNMTTPLLRQVDHFGRVLALVILAMSALLFAVGVWWLGHPPAEMFMMVVALAASAIPEGLPAIMTVTLALGVQRMARRKAIVRRLPAVEALGSVTVICSDKTGTLTRNEMTVQRVVCASLCVDVQGVGYAPEGYCEVDARRIDPAAYPALALSVRAGVLCNDAVLRQDEGQWRVEGDPTEGALLVLGEKAGFSAQAGRQDWPRLDVIPFESEHRFMATFHEPVPGEPWIFVKGAPERVLEMCRAQMGLDGVEQALDVDYWRRMATDTAAKGLRLLALACKRARPAGAQLAFADTESDFLLLALVGMMDPPRGEAIAAVADCHRAGIQVKMITGDHAETARAIGAQLAIGVGRPVVTGSEVALMDDRALREMVMSVEVFARASPEHKLRLVQAMQSQGQVVSMTGDGVNDAPALKRADVGVAMGNKGTEAAKEASDMVLADDNFATIAAAVREGRAVYDNLKKFVLFMLPTNGGEALLVIAAILFQLTLPLTPAQVLWINLVTSSTLGLALAFEPAEPGIMRQRPRPPGSPLLSGFFIWRVFFVSVLMMAGALGLFLWELNDGVDIERARTMAVNAVVMAEMFYLINSRHIFDSVLSREGLFGNRYVWLAIGACMLLQLMYTYTPFMHAVFGSAPLGRREWLDVIGAGLLVFLGAELEKAVIRHTPLGRRLRGEK</sequence>
<dbReference type="PROSITE" id="PS00154">
    <property type="entry name" value="ATPASE_E1_E2"/>
    <property type="match status" value="1"/>
</dbReference>
<dbReference type="NCBIfam" id="TIGR01494">
    <property type="entry name" value="ATPase_P-type"/>
    <property type="match status" value="2"/>
</dbReference>
<dbReference type="FunFam" id="2.70.150.10:FF:000160">
    <property type="entry name" value="Sarcoplasmic/endoplasmic reticulum calcium ATPase 1"/>
    <property type="match status" value="1"/>
</dbReference>
<evidence type="ECO:0000256" key="2">
    <source>
        <dbReference type="ARBA" id="ARBA00022553"/>
    </source>
</evidence>
<dbReference type="InterPro" id="IPR008250">
    <property type="entry name" value="ATPase_P-typ_transduc_dom_A_sf"/>
</dbReference>
<comment type="subcellular location">
    <subcellularLocation>
        <location evidence="1">Endomembrane system</location>
        <topology evidence="1">Multi-pass membrane protein</topology>
    </subcellularLocation>
</comment>
<dbReference type="EC" id="3.6.3.-" evidence="13"/>
<dbReference type="Gene3D" id="1.20.1110.10">
    <property type="entry name" value="Calcium-transporting ATPase, transmembrane domain"/>
    <property type="match status" value="1"/>
</dbReference>
<evidence type="ECO:0000313" key="13">
    <source>
        <dbReference type="EMBL" id="CUI80695.1"/>
    </source>
</evidence>
<dbReference type="InterPro" id="IPR001757">
    <property type="entry name" value="P_typ_ATPase"/>
</dbReference>
<dbReference type="Gene3D" id="2.70.150.10">
    <property type="entry name" value="Calcium-transporting ATPase, cytoplasmic transduction domain A"/>
    <property type="match status" value="1"/>
</dbReference>
<dbReference type="Pfam" id="PF00122">
    <property type="entry name" value="E1-E2_ATPase"/>
    <property type="match status" value="1"/>
</dbReference>
<dbReference type="Gene3D" id="3.40.1110.10">
    <property type="entry name" value="Calcium-transporting ATPase, cytoplasmic domain N"/>
    <property type="match status" value="1"/>
</dbReference>
<dbReference type="InterPro" id="IPR059000">
    <property type="entry name" value="ATPase_P-type_domA"/>
</dbReference>
<dbReference type="SUPFAM" id="SSF81665">
    <property type="entry name" value="Calcium ATPase, transmembrane domain M"/>
    <property type="match status" value="1"/>
</dbReference>
<keyword evidence="5" id="KW-0067">ATP-binding</keyword>
<dbReference type="InterPro" id="IPR006068">
    <property type="entry name" value="ATPase_P-typ_cation-transptr_C"/>
</dbReference>
<evidence type="ECO:0000256" key="6">
    <source>
        <dbReference type="ARBA" id="ARBA00022842"/>
    </source>
</evidence>
<evidence type="ECO:0000256" key="4">
    <source>
        <dbReference type="ARBA" id="ARBA00022741"/>
    </source>
</evidence>
<dbReference type="PRINTS" id="PR00119">
    <property type="entry name" value="CATATPASE"/>
</dbReference>
<dbReference type="GO" id="GO:0016887">
    <property type="term" value="F:ATP hydrolysis activity"/>
    <property type="evidence" value="ECO:0007669"/>
    <property type="project" value="InterPro"/>
</dbReference>
<accession>A0A0J6C5F5</accession>
<dbReference type="GO" id="GO:0012505">
    <property type="term" value="C:endomembrane system"/>
    <property type="evidence" value="ECO:0007669"/>
    <property type="project" value="UniProtKB-SubCell"/>
</dbReference>
<protein>
    <submittedName>
        <fullName evidence="12">Carbonate dehydratase</fullName>
    </submittedName>
    <submittedName>
        <fullName evidence="13">Probable cation-transporting ATPase F</fullName>
        <ecNumber evidence="13">3.6.3.-</ecNumber>
    </submittedName>
</protein>
<feature type="transmembrane region" description="Helical" evidence="10">
    <location>
        <begin position="282"/>
        <end position="308"/>
    </location>
</feature>
<dbReference type="Pfam" id="PF00690">
    <property type="entry name" value="Cation_ATPase_N"/>
    <property type="match status" value="1"/>
</dbReference>
<reference evidence="13 14" key="1">
    <citation type="submission" date="2015-09" db="EMBL/GenBank/DDBJ databases">
        <authorList>
            <person name="Jackson K.R."/>
            <person name="Lunt B.L."/>
            <person name="Fisher J.N.B."/>
            <person name="Gardner A.V."/>
            <person name="Bailey M.E."/>
            <person name="Deus L.M."/>
            <person name="Earl A.S."/>
            <person name="Gibby P.D."/>
            <person name="Hartmann K.A."/>
            <person name="Liu J.E."/>
            <person name="Manci A.M."/>
            <person name="Nielsen D.A."/>
            <person name="Solomon M.B."/>
            <person name="Breakwell D.P."/>
            <person name="Burnett S.H."/>
            <person name="Grose J.H."/>
        </authorList>
    </citation>
    <scope>NUCLEOTIDE SEQUENCE [LARGE SCALE GENOMIC DNA]</scope>
    <source>
        <strain evidence="13 14">2789STDY5608636</strain>
    </source>
</reference>
<dbReference type="SFLD" id="SFLDF00027">
    <property type="entry name" value="p-type_atpase"/>
    <property type="match status" value="1"/>
</dbReference>
<evidence type="ECO:0000256" key="1">
    <source>
        <dbReference type="ARBA" id="ARBA00004127"/>
    </source>
</evidence>
<keyword evidence="8 10" id="KW-1133">Transmembrane helix</keyword>
<dbReference type="InterPro" id="IPR004014">
    <property type="entry name" value="ATPase_P-typ_cation-transptr_N"/>
</dbReference>
<accession>A0A0M7FG60</accession>
<dbReference type="InterPro" id="IPR023214">
    <property type="entry name" value="HAD_sf"/>
</dbReference>
<dbReference type="SUPFAM" id="SSF56784">
    <property type="entry name" value="HAD-like"/>
    <property type="match status" value="1"/>
</dbReference>
<feature type="transmembrane region" description="Helical" evidence="10">
    <location>
        <begin position="60"/>
        <end position="82"/>
    </location>
</feature>
<dbReference type="InterPro" id="IPR018303">
    <property type="entry name" value="ATPase_P-typ_P_site"/>
</dbReference>
<keyword evidence="7" id="KW-1278">Translocase</keyword>
<keyword evidence="9 10" id="KW-0472">Membrane</keyword>
<dbReference type="PRINTS" id="PR00120">
    <property type="entry name" value="HATPASE"/>
</dbReference>
<evidence type="ECO:0000313" key="14">
    <source>
        <dbReference type="Proteomes" id="UP000053096"/>
    </source>
</evidence>
<feature type="transmembrane region" description="Helical" evidence="10">
    <location>
        <begin position="255"/>
        <end position="276"/>
    </location>
</feature>
<keyword evidence="2" id="KW-0597">Phosphoprotein</keyword>
<keyword evidence="15" id="KW-1185">Reference proteome</keyword>
<reference evidence="12 15" key="2">
    <citation type="submission" date="2016-07" db="EMBL/GenBank/DDBJ databases">
        <title>Complete genome sequences of Bordetella pseudohinzii.</title>
        <authorList>
            <person name="Spilker T."/>
            <person name="Darrah R."/>
            <person name="LiPuma J.J."/>
        </authorList>
    </citation>
    <scope>NUCLEOTIDE SEQUENCE [LARGE SCALE GENOMIC DNA]</scope>
    <source>
        <strain evidence="12 15">HI4681</strain>
    </source>
</reference>
<feature type="domain" description="Cation-transporting P-type ATPase N-terminal" evidence="11">
    <location>
        <begin position="15"/>
        <end position="88"/>
    </location>
</feature>
<dbReference type="GO" id="GO:0005524">
    <property type="term" value="F:ATP binding"/>
    <property type="evidence" value="ECO:0007669"/>
    <property type="project" value="UniProtKB-KW"/>
</dbReference>
<dbReference type="EMBL" id="CP016440">
    <property type="protein sequence ID" value="ANY17991.1"/>
    <property type="molecule type" value="Genomic_DNA"/>
</dbReference>
<dbReference type="InterPro" id="IPR044492">
    <property type="entry name" value="P_typ_ATPase_HD_dom"/>
</dbReference>
<evidence type="ECO:0000313" key="12">
    <source>
        <dbReference type="EMBL" id="ANY17991.1"/>
    </source>
</evidence>
<dbReference type="SFLD" id="SFLDS00003">
    <property type="entry name" value="Haloacid_Dehalogenase"/>
    <property type="match status" value="1"/>
</dbReference>
<name>A0A0J6C5F5_9BORD</name>
<dbReference type="Pfam" id="PF08282">
    <property type="entry name" value="Hydrolase_3"/>
    <property type="match status" value="1"/>
</dbReference>
<dbReference type="AlphaFoldDB" id="A0A0J6C5F5"/>
<evidence type="ECO:0000313" key="15">
    <source>
        <dbReference type="Proteomes" id="UP000092950"/>
    </source>
</evidence>
<dbReference type="CDD" id="cd02080">
    <property type="entry name" value="P-type_ATPase_cation"/>
    <property type="match status" value="1"/>
</dbReference>
<dbReference type="Pfam" id="PF13246">
    <property type="entry name" value="Cation_ATPase"/>
    <property type="match status" value="1"/>
</dbReference>
<feature type="transmembrane region" description="Helical" evidence="10">
    <location>
        <begin position="806"/>
        <end position="823"/>
    </location>
</feature>
<keyword evidence="4" id="KW-0547">Nucleotide-binding</keyword>
<proteinExistence type="predicted"/>
<keyword evidence="3 10" id="KW-0812">Transmembrane</keyword>
<dbReference type="GO" id="GO:0016020">
    <property type="term" value="C:membrane"/>
    <property type="evidence" value="ECO:0007669"/>
    <property type="project" value="InterPro"/>
</dbReference>
<dbReference type="Proteomes" id="UP000053096">
    <property type="component" value="Unassembled WGS sequence"/>
</dbReference>
<evidence type="ECO:0000256" key="7">
    <source>
        <dbReference type="ARBA" id="ARBA00022967"/>
    </source>
</evidence>
<evidence type="ECO:0000256" key="8">
    <source>
        <dbReference type="ARBA" id="ARBA00022989"/>
    </source>
</evidence>
<feature type="transmembrane region" description="Helical" evidence="10">
    <location>
        <begin position="843"/>
        <end position="861"/>
    </location>
</feature>
<dbReference type="SMART" id="SM00831">
    <property type="entry name" value="Cation_ATPase_N"/>
    <property type="match status" value="1"/>
</dbReference>
<keyword evidence="13" id="KW-0378">Hydrolase</keyword>
<dbReference type="Proteomes" id="UP000092950">
    <property type="component" value="Chromosome"/>
</dbReference>
<dbReference type="SFLD" id="SFLDG00002">
    <property type="entry name" value="C1.7:_P-type_atpase_like"/>
    <property type="match status" value="1"/>
</dbReference>
<evidence type="ECO:0000256" key="10">
    <source>
        <dbReference type="SAM" id="Phobius"/>
    </source>
</evidence>
<evidence type="ECO:0000259" key="11">
    <source>
        <dbReference type="SMART" id="SM00831"/>
    </source>
</evidence>
<keyword evidence="6" id="KW-0460">Magnesium</keyword>
<dbReference type="RefSeq" id="WP_043207208.1">
    <property type="nucleotide sequence ID" value="NZ_CAJGUP010000229.1"/>
</dbReference>
<dbReference type="EMBL" id="CYTV01000005">
    <property type="protein sequence ID" value="CUI80695.1"/>
    <property type="molecule type" value="Genomic_DNA"/>
</dbReference>
<evidence type="ECO:0000256" key="5">
    <source>
        <dbReference type="ARBA" id="ARBA00022840"/>
    </source>
</evidence>
<dbReference type="InterPro" id="IPR036412">
    <property type="entry name" value="HAD-like_sf"/>
</dbReference>
<dbReference type="KEGG" id="bpdz:BBN53_20135"/>
<dbReference type="PANTHER" id="PTHR42861">
    <property type="entry name" value="CALCIUM-TRANSPORTING ATPASE"/>
    <property type="match status" value="1"/>
</dbReference>
<dbReference type="InterPro" id="IPR023299">
    <property type="entry name" value="ATPase_P-typ_cyto_dom_N"/>
</dbReference>
<gene>
    <name evidence="13" type="primary">ctpF</name>
    <name evidence="12" type="ORF">BBN53_20135</name>
    <name evidence="13" type="ORF">ERS370011_02335</name>
</gene>
<dbReference type="Gene3D" id="3.40.50.1000">
    <property type="entry name" value="HAD superfamily/HAD-like"/>
    <property type="match status" value="1"/>
</dbReference>
<feature type="transmembrane region" description="Helical" evidence="10">
    <location>
        <begin position="774"/>
        <end position="794"/>
    </location>
</feature>
<evidence type="ECO:0000256" key="9">
    <source>
        <dbReference type="ARBA" id="ARBA00023136"/>
    </source>
</evidence>
<dbReference type="GO" id="GO:0015662">
    <property type="term" value="F:P-type ion transporter activity"/>
    <property type="evidence" value="ECO:0007669"/>
    <property type="project" value="UniProtKB-ARBA"/>
</dbReference>
<evidence type="ECO:0000256" key="3">
    <source>
        <dbReference type="ARBA" id="ARBA00022692"/>
    </source>
</evidence>
<feature type="transmembrane region" description="Helical" evidence="10">
    <location>
        <begin position="701"/>
        <end position="722"/>
    </location>
</feature>
<dbReference type="SUPFAM" id="SSF81653">
    <property type="entry name" value="Calcium ATPase, transduction domain A"/>
    <property type="match status" value="1"/>
</dbReference>
<feature type="transmembrane region" description="Helical" evidence="10">
    <location>
        <begin position="88"/>
        <end position="108"/>
    </location>
</feature>
<dbReference type="InterPro" id="IPR023298">
    <property type="entry name" value="ATPase_P-typ_TM_dom_sf"/>
</dbReference>
<dbReference type="SUPFAM" id="SSF81660">
    <property type="entry name" value="Metal cation-transporting ATPase, ATP-binding domain N"/>
    <property type="match status" value="1"/>
</dbReference>
<organism evidence="13 14">
    <name type="scientific">Bordetella pseudohinzii</name>
    <dbReference type="NCBI Taxonomy" id="1331258"/>
    <lineage>
        <taxon>Bacteria</taxon>
        <taxon>Pseudomonadati</taxon>
        <taxon>Pseudomonadota</taxon>
        <taxon>Betaproteobacteria</taxon>
        <taxon>Burkholderiales</taxon>
        <taxon>Alcaligenaceae</taxon>
        <taxon>Bordetella</taxon>
    </lineage>
</organism>
<dbReference type="FunFam" id="3.40.50.1000:FF:000001">
    <property type="entry name" value="Phospholipid-transporting ATPase IC"/>
    <property type="match status" value="1"/>
</dbReference>
<dbReference type="OrthoDB" id="9814270at2"/>
<dbReference type="Pfam" id="PF00689">
    <property type="entry name" value="Cation_ATPase_C"/>
    <property type="match status" value="1"/>
</dbReference>